<dbReference type="Gene3D" id="1.10.10.60">
    <property type="entry name" value="Homeodomain-like"/>
    <property type="match status" value="2"/>
</dbReference>
<reference evidence="8" key="1">
    <citation type="submission" date="2015-09" db="EMBL/GenBank/DDBJ databases">
        <authorList>
            <person name="Fill T.P."/>
            <person name="Baretta J.F."/>
            <person name="de Almeida L.G."/>
            <person name="Rocha M."/>
            <person name="de Souza D.H."/>
            <person name="Malavazi I."/>
            <person name="Cerdeira L.T."/>
            <person name="Hong H."/>
            <person name="Samborskyy M."/>
            <person name="de Vasconcelos A.T."/>
            <person name="Leadlay P."/>
            <person name="Rodrigues-Filho E."/>
        </authorList>
    </citation>
    <scope>NUCLEOTIDE SEQUENCE [LARGE SCALE GENOMIC DNA]</scope>
    <source>
        <strain evidence="8">LaBioMMi 136</strain>
    </source>
</reference>
<evidence type="ECO:0000256" key="4">
    <source>
        <dbReference type="SAM" id="MobiDB-lite"/>
    </source>
</evidence>
<evidence type="ECO:0000259" key="5">
    <source>
        <dbReference type="PROSITE" id="PS50090"/>
    </source>
</evidence>
<feature type="compositionally biased region" description="Polar residues" evidence="4">
    <location>
        <begin position="40"/>
        <end position="51"/>
    </location>
</feature>
<feature type="region of interest" description="Disordered" evidence="4">
    <location>
        <begin position="1"/>
        <end position="146"/>
    </location>
</feature>
<feature type="compositionally biased region" description="Basic residues" evidence="4">
    <location>
        <begin position="23"/>
        <end position="32"/>
    </location>
</feature>
<dbReference type="AlphaFoldDB" id="A0A1S9RC74"/>
<evidence type="ECO:0000259" key="6">
    <source>
        <dbReference type="PROSITE" id="PS51294"/>
    </source>
</evidence>
<dbReference type="Proteomes" id="UP000190744">
    <property type="component" value="Unassembled WGS sequence"/>
</dbReference>
<evidence type="ECO:0000256" key="2">
    <source>
        <dbReference type="ARBA" id="ARBA00023125"/>
    </source>
</evidence>
<feature type="compositionally biased region" description="Acidic residues" evidence="4">
    <location>
        <begin position="81"/>
        <end position="97"/>
    </location>
</feature>
<proteinExistence type="predicted"/>
<feature type="compositionally biased region" description="Basic and acidic residues" evidence="4">
    <location>
        <begin position="506"/>
        <end position="519"/>
    </location>
</feature>
<dbReference type="SMART" id="SM00717">
    <property type="entry name" value="SANT"/>
    <property type="match status" value="3"/>
</dbReference>
<feature type="compositionally biased region" description="Basic and acidic residues" evidence="4">
    <location>
        <begin position="52"/>
        <end position="68"/>
    </location>
</feature>
<comment type="caution">
    <text evidence="7">The sequence shown here is derived from an EMBL/GenBank/DDBJ whole genome shotgun (WGS) entry which is preliminary data.</text>
</comment>
<protein>
    <recommendedName>
        <fullName evidence="9">MYB DNA-binding domain protein</fullName>
    </recommendedName>
</protein>
<dbReference type="GO" id="GO:0005634">
    <property type="term" value="C:nucleus"/>
    <property type="evidence" value="ECO:0007669"/>
    <property type="project" value="UniProtKB-SubCell"/>
</dbReference>
<dbReference type="GO" id="GO:0000976">
    <property type="term" value="F:transcription cis-regulatory region binding"/>
    <property type="evidence" value="ECO:0007669"/>
    <property type="project" value="TreeGrafter"/>
</dbReference>
<comment type="subcellular location">
    <subcellularLocation>
        <location evidence="1">Nucleus</location>
    </subcellularLocation>
</comment>
<feature type="compositionally biased region" description="Basic residues" evidence="4">
    <location>
        <begin position="579"/>
        <end position="592"/>
    </location>
</feature>
<evidence type="ECO:0000256" key="3">
    <source>
        <dbReference type="ARBA" id="ARBA00023242"/>
    </source>
</evidence>
<dbReference type="InterPro" id="IPR017930">
    <property type="entry name" value="Myb_dom"/>
</dbReference>
<dbReference type="InterPro" id="IPR009057">
    <property type="entry name" value="Homeodomain-like_sf"/>
</dbReference>
<evidence type="ECO:0000313" key="8">
    <source>
        <dbReference type="Proteomes" id="UP000190744"/>
    </source>
</evidence>
<dbReference type="PROSITE" id="PS50090">
    <property type="entry name" value="MYB_LIKE"/>
    <property type="match status" value="2"/>
</dbReference>
<dbReference type="PROSITE" id="PS51294">
    <property type="entry name" value="HTH_MYB"/>
    <property type="match status" value="1"/>
</dbReference>
<dbReference type="GO" id="GO:0003700">
    <property type="term" value="F:DNA-binding transcription factor activity"/>
    <property type="evidence" value="ECO:0007669"/>
    <property type="project" value="TreeGrafter"/>
</dbReference>
<evidence type="ECO:0000256" key="1">
    <source>
        <dbReference type="ARBA" id="ARBA00004123"/>
    </source>
</evidence>
<feature type="region of interest" description="Disordered" evidence="4">
    <location>
        <begin position="451"/>
        <end position="613"/>
    </location>
</feature>
<evidence type="ECO:0000313" key="7">
    <source>
        <dbReference type="EMBL" id="OOQ83087.1"/>
    </source>
</evidence>
<feature type="domain" description="Myb-like" evidence="5">
    <location>
        <begin position="296"/>
        <end position="371"/>
    </location>
</feature>
<dbReference type="InterPro" id="IPR001005">
    <property type="entry name" value="SANT/Myb"/>
</dbReference>
<dbReference type="Pfam" id="PF13921">
    <property type="entry name" value="Myb_DNA-bind_6"/>
    <property type="match status" value="1"/>
</dbReference>
<feature type="compositionally biased region" description="Basic and acidic residues" evidence="4">
    <location>
        <begin position="104"/>
        <end position="120"/>
    </location>
</feature>
<dbReference type="EMBL" id="LJBN01000205">
    <property type="protein sequence ID" value="OOQ83087.1"/>
    <property type="molecule type" value="Genomic_DNA"/>
</dbReference>
<feature type="compositionally biased region" description="Polar residues" evidence="4">
    <location>
        <begin position="130"/>
        <end position="144"/>
    </location>
</feature>
<keyword evidence="2" id="KW-0238">DNA-binding</keyword>
<name>A0A1S9RC74_PENBI</name>
<dbReference type="CDD" id="cd00167">
    <property type="entry name" value="SANT"/>
    <property type="match status" value="1"/>
</dbReference>
<dbReference type="SUPFAM" id="SSF46689">
    <property type="entry name" value="Homeodomain-like"/>
    <property type="match status" value="1"/>
</dbReference>
<sequence length="613" mass="69362">MEVAESSVIGFANPPSTTESARMKRNKSHKARHTEELPLTASTNGLASSPSSKDDESRPSKRKRDSESHKKKNKKKRREAEDDANEEPDQTSDEGEDPGQPLDVHLKSETSPSKETRETEQDGTGKASLPQDSPEPTSDATPSDSLLKKVRGYRIGGKNQQKVGFFIEEEVKALENFKVQFCNIHGVEGRTFDAMVQHSERGGDEWPVGTHICTKGDFWNDIYALIPDRDRRSVYRFMRRHFQNTTQKAHDWTPEQDDELIRLHAQHGPKYAQIAKLLGRSDDDVTQRWKNRLQYRATKKTGAWSEAELRAFMRSLEEYRNLLIASSAEPEKAGKDIWEMDLKSISWGSISNGMENCRTRQQCADKWRKISKNIITLRQTIDPNAVFDPVEAAKKHHRWNGVTEGEKSKVYVEDDDDEETRIPSTTPAIIPKLEFAAEQQAVDLARVAKEASIESSPSRGDIQVDGSYSVEKTKKRKHADAEESEDDDDDDDDDDATPSSPISDNSHSEVKTSREEKQERRRKRKEKKERKRGEAAEAAAAEGVEENATITPKEKKHKKHRKSEADGNELNEPEPTQSSKKKSKKEKKKHKKAAQEGDAGVDYTSDIESSMVV</sequence>
<feature type="domain" description="Myb-like" evidence="5">
    <location>
        <begin position="244"/>
        <end position="293"/>
    </location>
</feature>
<keyword evidence="3" id="KW-0539">Nucleus</keyword>
<accession>A0A1S9RC74</accession>
<evidence type="ECO:0008006" key="9">
    <source>
        <dbReference type="Google" id="ProtNLM"/>
    </source>
</evidence>
<dbReference type="InterPro" id="IPR051651">
    <property type="entry name" value="DMTF1_DNA-bind_reg"/>
</dbReference>
<feature type="compositionally biased region" description="Basic residues" evidence="4">
    <location>
        <begin position="520"/>
        <end position="530"/>
    </location>
</feature>
<dbReference type="PANTHER" id="PTHR46380">
    <property type="entry name" value="CYCLIN-D-BINDING MYB-LIKE TRANSCRIPTION FACTOR 1"/>
    <property type="match status" value="1"/>
</dbReference>
<organism evidence="7 8">
    <name type="scientific">Penicillium brasilianum</name>
    <dbReference type="NCBI Taxonomy" id="104259"/>
    <lineage>
        <taxon>Eukaryota</taxon>
        <taxon>Fungi</taxon>
        <taxon>Dikarya</taxon>
        <taxon>Ascomycota</taxon>
        <taxon>Pezizomycotina</taxon>
        <taxon>Eurotiomycetes</taxon>
        <taxon>Eurotiomycetidae</taxon>
        <taxon>Eurotiales</taxon>
        <taxon>Aspergillaceae</taxon>
        <taxon>Penicillium</taxon>
    </lineage>
</organism>
<dbReference type="PANTHER" id="PTHR46380:SF2">
    <property type="entry name" value="CYCLIN-D-BINDING MYB-LIKE TRANSCRIPTION FACTOR 1"/>
    <property type="match status" value="1"/>
</dbReference>
<feature type="compositionally biased region" description="Acidic residues" evidence="4">
    <location>
        <begin position="482"/>
        <end position="496"/>
    </location>
</feature>
<gene>
    <name evidence="7" type="ORF">PEBR_38585</name>
</gene>
<feature type="domain" description="HTH myb-type" evidence="6">
    <location>
        <begin position="252"/>
        <end position="297"/>
    </location>
</feature>